<dbReference type="Pfam" id="PF01738">
    <property type="entry name" value="DLH"/>
    <property type="match status" value="1"/>
</dbReference>
<dbReference type="Gene3D" id="3.40.50.1820">
    <property type="entry name" value="alpha/beta hydrolase"/>
    <property type="match status" value="1"/>
</dbReference>
<dbReference type="PANTHER" id="PTHR46623:SF10">
    <property type="entry name" value="CARBOXYMETHYLENEBUTENOLIDASE HOMOLOG"/>
    <property type="match status" value="1"/>
</dbReference>
<dbReference type="InterPro" id="IPR006311">
    <property type="entry name" value="TAT_signal"/>
</dbReference>
<dbReference type="PANTHER" id="PTHR46623">
    <property type="entry name" value="CARBOXYMETHYLENEBUTENOLIDASE-RELATED"/>
    <property type="match status" value="1"/>
</dbReference>
<dbReference type="InterPro" id="IPR051049">
    <property type="entry name" value="Dienelactone_hydrolase-like"/>
</dbReference>
<name>A0ABQ1GMQ5_9SPHN</name>
<accession>A0ABQ1GMQ5</accession>
<keyword evidence="3" id="KW-1185">Reference proteome</keyword>
<organism evidence="2 3">
    <name type="scientific">Sphingomonas psychrolutea</name>
    <dbReference type="NCBI Taxonomy" id="1259676"/>
    <lineage>
        <taxon>Bacteria</taxon>
        <taxon>Pseudomonadati</taxon>
        <taxon>Pseudomonadota</taxon>
        <taxon>Alphaproteobacteria</taxon>
        <taxon>Sphingomonadales</taxon>
        <taxon>Sphingomonadaceae</taxon>
        <taxon>Sphingomonas</taxon>
    </lineage>
</organism>
<dbReference type="RefSeq" id="WP_188446384.1">
    <property type="nucleotide sequence ID" value="NZ_BMDW01000008.1"/>
</dbReference>
<dbReference type="GO" id="GO:0016787">
    <property type="term" value="F:hydrolase activity"/>
    <property type="evidence" value="ECO:0007669"/>
    <property type="project" value="UniProtKB-KW"/>
</dbReference>
<dbReference type="InterPro" id="IPR029058">
    <property type="entry name" value="AB_hydrolase_fold"/>
</dbReference>
<keyword evidence="2" id="KW-0378">Hydrolase</keyword>
<evidence type="ECO:0000259" key="1">
    <source>
        <dbReference type="Pfam" id="PF01738"/>
    </source>
</evidence>
<protein>
    <submittedName>
        <fullName evidence="2">Hydrolase</fullName>
    </submittedName>
</protein>
<dbReference type="SUPFAM" id="SSF53474">
    <property type="entry name" value="alpha/beta-Hydrolases"/>
    <property type="match status" value="1"/>
</dbReference>
<evidence type="ECO:0000313" key="2">
    <source>
        <dbReference type="EMBL" id="GGA46864.1"/>
    </source>
</evidence>
<dbReference type="Proteomes" id="UP000618591">
    <property type="component" value="Unassembled WGS sequence"/>
</dbReference>
<proteinExistence type="predicted"/>
<feature type="domain" description="Dienelactone hydrolase" evidence="1">
    <location>
        <begin position="61"/>
        <end position="288"/>
    </location>
</feature>
<comment type="caution">
    <text evidence="2">The sequence shown here is derived from an EMBL/GenBank/DDBJ whole genome shotgun (WGS) entry which is preliminary data.</text>
</comment>
<dbReference type="PROSITE" id="PS51318">
    <property type="entry name" value="TAT"/>
    <property type="match status" value="1"/>
</dbReference>
<dbReference type="EMBL" id="BMDW01000008">
    <property type="protein sequence ID" value="GGA46864.1"/>
    <property type="molecule type" value="Genomic_DNA"/>
</dbReference>
<gene>
    <name evidence="2" type="ORF">GCM10011395_16340</name>
</gene>
<evidence type="ECO:0000313" key="3">
    <source>
        <dbReference type="Proteomes" id="UP000618591"/>
    </source>
</evidence>
<reference evidence="3" key="1">
    <citation type="journal article" date="2019" name="Int. J. Syst. Evol. Microbiol.">
        <title>The Global Catalogue of Microorganisms (GCM) 10K type strain sequencing project: providing services to taxonomists for standard genome sequencing and annotation.</title>
        <authorList>
            <consortium name="The Broad Institute Genomics Platform"/>
            <consortium name="The Broad Institute Genome Sequencing Center for Infectious Disease"/>
            <person name="Wu L."/>
            <person name="Ma J."/>
        </authorList>
    </citation>
    <scope>NUCLEOTIDE SEQUENCE [LARGE SCALE GENOMIC DNA]</scope>
    <source>
        <strain evidence="3">CGMCC 1.10106</strain>
    </source>
</reference>
<dbReference type="InterPro" id="IPR002925">
    <property type="entry name" value="Dienelactn_hydro"/>
</dbReference>
<sequence length="290" mass="30549">MCDEFTAADNDAQVGGAAVTRRSFGAMAGAAGLTMLLPAPANAKPISGKDVMIDTPDGKADAYFVAPATGKAPGVLIWPDIMGLRPAFRQMADRLAQSGYAVLVVNQFYRSVKAPFLAPGESYDQPAVRAKIGPYVKALSPEGTVRDALAFTAFLDAHPQVDTKRGLGTTGYCMGGPMVFRTAAANPKRIKAGATFHGGGLVGTQPGSPNMLIPQMKARYLIAIAANDDARAPTDKDTLRANFAAAKLPAEIEVYAGTMHGWCPPDSRVYDAAQADRAWARMLALFAKSL</sequence>